<dbReference type="AlphaFoldDB" id="A0A0E9SGK5"/>
<dbReference type="EMBL" id="GBXM01068156">
    <property type="protein sequence ID" value="JAH40421.1"/>
    <property type="molecule type" value="Transcribed_RNA"/>
</dbReference>
<reference evidence="1" key="2">
    <citation type="journal article" date="2015" name="Fish Shellfish Immunol.">
        <title>Early steps in the European eel (Anguilla anguilla)-Vibrio vulnificus interaction in the gills: Role of the RtxA13 toxin.</title>
        <authorList>
            <person name="Callol A."/>
            <person name="Pajuelo D."/>
            <person name="Ebbesson L."/>
            <person name="Teles M."/>
            <person name="MacKenzie S."/>
            <person name="Amaro C."/>
        </authorList>
    </citation>
    <scope>NUCLEOTIDE SEQUENCE</scope>
</reference>
<reference evidence="1" key="1">
    <citation type="submission" date="2014-11" db="EMBL/GenBank/DDBJ databases">
        <authorList>
            <person name="Amaro Gonzalez C."/>
        </authorList>
    </citation>
    <scope>NUCLEOTIDE SEQUENCE</scope>
</reference>
<organism evidence="1">
    <name type="scientific">Anguilla anguilla</name>
    <name type="common">European freshwater eel</name>
    <name type="synonym">Muraena anguilla</name>
    <dbReference type="NCBI Taxonomy" id="7936"/>
    <lineage>
        <taxon>Eukaryota</taxon>
        <taxon>Metazoa</taxon>
        <taxon>Chordata</taxon>
        <taxon>Craniata</taxon>
        <taxon>Vertebrata</taxon>
        <taxon>Euteleostomi</taxon>
        <taxon>Actinopterygii</taxon>
        <taxon>Neopterygii</taxon>
        <taxon>Teleostei</taxon>
        <taxon>Anguilliformes</taxon>
        <taxon>Anguillidae</taxon>
        <taxon>Anguilla</taxon>
    </lineage>
</organism>
<sequence length="47" mass="5299">MTKNQGNLWEYVVLLYHHPLPNAGIGTSLCKTPLSVELSHVAFPFKF</sequence>
<evidence type="ECO:0000313" key="1">
    <source>
        <dbReference type="EMBL" id="JAH40421.1"/>
    </source>
</evidence>
<name>A0A0E9SGK5_ANGAN</name>
<proteinExistence type="predicted"/>
<accession>A0A0E9SGK5</accession>
<protein>
    <submittedName>
        <fullName evidence="1">Uncharacterized protein</fullName>
    </submittedName>
</protein>